<dbReference type="AlphaFoldDB" id="A0A225DN03"/>
<dbReference type="EMBL" id="NIDE01000007">
    <property type="protein sequence ID" value="OWK41024.1"/>
    <property type="molecule type" value="Genomic_DNA"/>
</dbReference>
<organism evidence="2 3">
    <name type="scientific">Fimbriiglobus ruber</name>
    <dbReference type="NCBI Taxonomy" id="1908690"/>
    <lineage>
        <taxon>Bacteria</taxon>
        <taxon>Pseudomonadati</taxon>
        <taxon>Planctomycetota</taxon>
        <taxon>Planctomycetia</taxon>
        <taxon>Gemmatales</taxon>
        <taxon>Gemmataceae</taxon>
        <taxon>Fimbriiglobus</taxon>
    </lineage>
</organism>
<evidence type="ECO:0000256" key="1">
    <source>
        <dbReference type="SAM" id="MobiDB-lite"/>
    </source>
</evidence>
<accession>A0A225DN03</accession>
<gene>
    <name evidence="2" type="ORF">FRUB_04916</name>
</gene>
<sequence length="37" mass="3955">MQEISIGVANASGSRRGNSNDSSHGAERDRMKTPPLQ</sequence>
<evidence type="ECO:0000313" key="3">
    <source>
        <dbReference type="Proteomes" id="UP000214646"/>
    </source>
</evidence>
<feature type="compositionally biased region" description="Low complexity" evidence="1">
    <location>
        <begin position="9"/>
        <end position="23"/>
    </location>
</feature>
<evidence type="ECO:0000313" key="2">
    <source>
        <dbReference type="EMBL" id="OWK41024.1"/>
    </source>
</evidence>
<reference evidence="3" key="1">
    <citation type="submission" date="2017-06" db="EMBL/GenBank/DDBJ databases">
        <title>Genome analysis of Fimbriiglobus ruber SP5, the first member of the order Planctomycetales with confirmed chitinolytic capability.</title>
        <authorList>
            <person name="Ravin N.V."/>
            <person name="Rakitin A.L."/>
            <person name="Ivanova A.A."/>
            <person name="Beletsky A.V."/>
            <person name="Kulichevskaya I.S."/>
            <person name="Mardanov A.V."/>
            <person name="Dedysh S.N."/>
        </authorList>
    </citation>
    <scope>NUCLEOTIDE SEQUENCE [LARGE SCALE GENOMIC DNA]</scope>
    <source>
        <strain evidence="3">SP5</strain>
    </source>
</reference>
<comment type="caution">
    <text evidence="2">The sequence shown here is derived from an EMBL/GenBank/DDBJ whole genome shotgun (WGS) entry which is preliminary data.</text>
</comment>
<protein>
    <submittedName>
        <fullName evidence="2">Uncharacterized protein</fullName>
    </submittedName>
</protein>
<dbReference type="Proteomes" id="UP000214646">
    <property type="component" value="Unassembled WGS sequence"/>
</dbReference>
<keyword evidence="3" id="KW-1185">Reference proteome</keyword>
<name>A0A225DN03_9BACT</name>
<proteinExistence type="predicted"/>
<feature type="region of interest" description="Disordered" evidence="1">
    <location>
        <begin position="1"/>
        <end position="37"/>
    </location>
</feature>
<feature type="compositionally biased region" description="Basic and acidic residues" evidence="1">
    <location>
        <begin position="24"/>
        <end position="37"/>
    </location>
</feature>